<sequence length="44" mass="5178">AAFSLQGRVVRCVNRCHLRWQAANLVAFRLWRVRPYSHPRGELS</sequence>
<organism evidence="1 2">
    <name type="scientific">Trichostrongylus colubriformis</name>
    <name type="common">Black scour worm</name>
    <dbReference type="NCBI Taxonomy" id="6319"/>
    <lineage>
        <taxon>Eukaryota</taxon>
        <taxon>Metazoa</taxon>
        <taxon>Ecdysozoa</taxon>
        <taxon>Nematoda</taxon>
        <taxon>Chromadorea</taxon>
        <taxon>Rhabditida</taxon>
        <taxon>Rhabditina</taxon>
        <taxon>Rhabditomorpha</taxon>
        <taxon>Strongyloidea</taxon>
        <taxon>Trichostrongylidae</taxon>
        <taxon>Trichostrongylus</taxon>
    </lineage>
</organism>
<dbReference type="EMBL" id="WIXE01017071">
    <property type="protein sequence ID" value="KAK5972047.1"/>
    <property type="molecule type" value="Genomic_DNA"/>
</dbReference>
<name>A0AAN8IJW1_TRICO</name>
<comment type="caution">
    <text evidence="1">The sequence shown here is derived from an EMBL/GenBank/DDBJ whole genome shotgun (WGS) entry which is preliminary data.</text>
</comment>
<evidence type="ECO:0000313" key="1">
    <source>
        <dbReference type="EMBL" id="KAK5972047.1"/>
    </source>
</evidence>
<feature type="non-terminal residue" evidence="1">
    <location>
        <position position="1"/>
    </location>
</feature>
<dbReference type="AlphaFoldDB" id="A0AAN8IJW1"/>
<dbReference type="Proteomes" id="UP001331761">
    <property type="component" value="Unassembled WGS sequence"/>
</dbReference>
<evidence type="ECO:0000313" key="2">
    <source>
        <dbReference type="Proteomes" id="UP001331761"/>
    </source>
</evidence>
<protein>
    <submittedName>
        <fullName evidence="1">Uncharacterized protein</fullName>
    </submittedName>
</protein>
<accession>A0AAN8IJW1</accession>
<reference evidence="1 2" key="1">
    <citation type="submission" date="2019-10" db="EMBL/GenBank/DDBJ databases">
        <title>Assembly and Annotation for the nematode Trichostrongylus colubriformis.</title>
        <authorList>
            <person name="Martin J."/>
        </authorList>
    </citation>
    <scope>NUCLEOTIDE SEQUENCE [LARGE SCALE GENOMIC DNA]</scope>
    <source>
        <strain evidence="1">G859</strain>
        <tissue evidence="1">Whole worm</tissue>
    </source>
</reference>
<keyword evidence="2" id="KW-1185">Reference proteome</keyword>
<gene>
    <name evidence="1" type="ORF">GCK32_011221</name>
</gene>
<proteinExistence type="predicted"/>